<dbReference type="eggNOG" id="ENOG502STB1">
    <property type="taxonomic scope" value="Eukaryota"/>
</dbReference>
<dbReference type="Proteomes" id="UP000011713">
    <property type="component" value="Unassembled WGS sequence"/>
</dbReference>
<dbReference type="AlphaFoldDB" id="M4BCV9"/>
<dbReference type="OMA" id="LVMEDTT"/>
<reference evidence="2" key="1">
    <citation type="journal article" date="2010" name="Science">
        <title>Signatures of adaptation to obligate biotrophy in the Hyaloperonospora arabidopsidis genome.</title>
        <authorList>
            <person name="Baxter L."/>
            <person name="Tripathy S."/>
            <person name="Ishaque N."/>
            <person name="Boot N."/>
            <person name="Cabral A."/>
            <person name="Kemen E."/>
            <person name="Thines M."/>
            <person name="Ah-Fong A."/>
            <person name="Anderson R."/>
            <person name="Badejoko W."/>
            <person name="Bittner-Eddy P."/>
            <person name="Boore J.L."/>
            <person name="Chibucos M.C."/>
            <person name="Coates M."/>
            <person name="Dehal P."/>
            <person name="Delehaunty K."/>
            <person name="Dong S."/>
            <person name="Downton P."/>
            <person name="Dumas B."/>
            <person name="Fabro G."/>
            <person name="Fronick C."/>
            <person name="Fuerstenberg S.I."/>
            <person name="Fulton L."/>
            <person name="Gaulin E."/>
            <person name="Govers F."/>
            <person name="Hughes L."/>
            <person name="Humphray S."/>
            <person name="Jiang R.H."/>
            <person name="Judelson H."/>
            <person name="Kamoun S."/>
            <person name="Kyung K."/>
            <person name="Meijer H."/>
            <person name="Minx P."/>
            <person name="Morris P."/>
            <person name="Nelson J."/>
            <person name="Phuntumart V."/>
            <person name="Qutob D."/>
            <person name="Rehmany A."/>
            <person name="Rougon-Cardoso A."/>
            <person name="Ryden P."/>
            <person name="Torto-Alalibo T."/>
            <person name="Studholme D."/>
            <person name="Wang Y."/>
            <person name="Win J."/>
            <person name="Wood J."/>
            <person name="Clifton S.W."/>
            <person name="Rogers J."/>
            <person name="Van den Ackerveken G."/>
            <person name="Jones J.D."/>
            <person name="McDowell J.M."/>
            <person name="Beynon J."/>
            <person name="Tyler B.M."/>
        </authorList>
    </citation>
    <scope>NUCLEOTIDE SEQUENCE [LARGE SCALE GENOMIC DNA]</scope>
    <source>
        <strain evidence="2">Emoy2</strain>
    </source>
</reference>
<keyword evidence="2" id="KW-1185">Reference proteome</keyword>
<reference evidence="1" key="2">
    <citation type="submission" date="2015-06" db="UniProtKB">
        <authorList>
            <consortium name="EnsemblProtists"/>
        </authorList>
    </citation>
    <scope>IDENTIFICATION</scope>
    <source>
        <strain evidence="1">Emoy2</strain>
    </source>
</reference>
<evidence type="ECO:0000313" key="1">
    <source>
        <dbReference type="EnsemblProtists" id="HpaP804125"/>
    </source>
</evidence>
<dbReference type="InParanoid" id="M4BCV9"/>
<dbReference type="VEuPathDB" id="FungiDB:HpaG804125"/>
<organism evidence="1 2">
    <name type="scientific">Hyaloperonospora arabidopsidis (strain Emoy2)</name>
    <name type="common">Downy mildew agent</name>
    <name type="synonym">Peronospora arabidopsidis</name>
    <dbReference type="NCBI Taxonomy" id="559515"/>
    <lineage>
        <taxon>Eukaryota</taxon>
        <taxon>Sar</taxon>
        <taxon>Stramenopiles</taxon>
        <taxon>Oomycota</taxon>
        <taxon>Peronosporomycetes</taxon>
        <taxon>Peronosporales</taxon>
        <taxon>Peronosporaceae</taxon>
        <taxon>Hyaloperonospora</taxon>
    </lineage>
</organism>
<sequence length="98" mass="11230">MASAVGTTSKLVHSKRHGELVLDASTQSVQLIYPRVNRFFYRKFDQPRKCVVSRKLLQVISSNGKQRFMIDTSRSSRLQAFVSAARRHQSYSTCDVQH</sequence>
<name>M4BCV9_HYAAE</name>
<dbReference type="HOGENOM" id="CLU_2338040_0_0_1"/>
<proteinExistence type="predicted"/>
<accession>M4BCV9</accession>
<evidence type="ECO:0000313" key="2">
    <source>
        <dbReference type="Proteomes" id="UP000011713"/>
    </source>
</evidence>
<protein>
    <submittedName>
        <fullName evidence="1">Uncharacterized protein</fullName>
    </submittedName>
</protein>
<dbReference type="EMBL" id="JH598146">
    <property type="status" value="NOT_ANNOTATED_CDS"/>
    <property type="molecule type" value="Genomic_DNA"/>
</dbReference>
<dbReference type="EnsemblProtists" id="HpaT804125">
    <property type="protein sequence ID" value="HpaP804125"/>
    <property type="gene ID" value="HpaG804125"/>
</dbReference>